<gene>
    <name evidence="1" type="ordered locus">y3039</name>
</gene>
<protein>
    <submittedName>
        <fullName evidence="1">Uncharacterized protein</fullName>
    </submittedName>
</protein>
<sequence>MCTPSTFAASGPFNQYLLGQCIHVIYGIPGTFIADTRELGSLADGTGMLNLL</sequence>
<dbReference type="DNASU" id="1147987"/>
<evidence type="ECO:0000313" key="2">
    <source>
        <dbReference type="Proteomes" id="UP000002490"/>
    </source>
</evidence>
<name>Q8CKR1_YERPE</name>
<dbReference type="AlphaFoldDB" id="Q8CKR1"/>
<dbReference type="HOGENOM" id="CLU_3086435_0_0_6"/>
<accession>Q8CKR1</accession>
<proteinExistence type="predicted"/>
<reference evidence="1 2" key="1">
    <citation type="journal article" date="2002" name="J. Bacteriol.">
        <title>Genome sequence of Yersinia pestis KIM.</title>
        <authorList>
            <person name="Deng W."/>
            <person name="Burland V."/>
            <person name="Plunkett G.III."/>
            <person name="Boutin A."/>
            <person name="Mayhew G.F."/>
            <person name="Liss P."/>
            <person name="Perna N.T."/>
            <person name="Rose D.J."/>
            <person name="Mau B."/>
            <person name="Zhou S."/>
            <person name="Schwartz D.C."/>
            <person name="Fetherston J.D."/>
            <person name="Lindler L.E."/>
            <person name="Brubaker R.R."/>
            <person name="Plana G.V."/>
            <person name="Straley S.C."/>
            <person name="McDonough K.A."/>
            <person name="Nilles M.L."/>
            <person name="Matson J.S."/>
            <person name="Blattner F.R."/>
            <person name="Perry R.D."/>
        </authorList>
    </citation>
    <scope>NUCLEOTIDE SEQUENCE [LARGE SCALE GENOMIC DNA]</scope>
    <source>
        <strain evidence="2">KIM10+ / Biovar Mediaevalis</strain>
    </source>
</reference>
<evidence type="ECO:0000313" key="1">
    <source>
        <dbReference type="EMBL" id="AAM86591.1"/>
    </source>
</evidence>
<dbReference type="KEGG" id="ypk:y3039"/>
<dbReference type="EMBL" id="AE009952">
    <property type="protein sequence ID" value="AAM86591.1"/>
    <property type="molecule type" value="Genomic_DNA"/>
</dbReference>
<organism evidence="1 2">
    <name type="scientific">Yersinia pestis</name>
    <dbReference type="NCBI Taxonomy" id="632"/>
    <lineage>
        <taxon>Bacteria</taxon>
        <taxon>Pseudomonadati</taxon>
        <taxon>Pseudomonadota</taxon>
        <taxon>Gammaproteobacteria</taxon>
        <taxon>Enterobacterales</taxon>
        <taxon>Yersiniaceae</taxon>
        <taxon>Yersinia</taxon>
    </lineage>
</organism>
<dbReference type="Proteomes" id="UP000002490">
    <property type="component" value="Chromosome"/>
</dbReference>